<gene>
    <name evidence="2" type="ORF">WM2015_2598</name>
</gene>
<evidence type="ECO:0000313" key="3">
    <source>
        <dbReference type="Proteomes" id="UP000066624"/>
    </source>
</evidence>
<protein>
    <recommendedName>
        <fullName evidence="1">Photosynthesis system II assembly factor Ycf48/Hcf136-like domain-containing protein</fullName>
    </recommendedName>
</protein>
<dbReference type="STRING" id="1579979.WM2015_2598"/>
<dbReference type="EMBL" id="CP012154">
    <property type="protein sequence ID" value="AKS42956.1"/>
    <property type="molecule type" value="Genomic_DNA"/>
</dbReference>
<dbReference type="PANTHER" id="PTHR47199:SF2">
    <property type="entry name" value="PHOTOSYSTEM II STABILITY_ASSEMBLY FACTOR HCF136, CHLOROPLASTIC"/>
    <property type="match status" value="1"/>
</dbReference>
<dbReference type="Proteomes" id="UP000066624">
    <property type="component" value="Chromosome"/>
</dbReference>
<dbReference type="InterPro" id="IPR036278">
    <property type="entry name" value="Sialidase_sf"/>
</dbReference>
<dbReference type="InterPro" id="IPR028203">
    <property type="entry name" value="PSII_CF48-like_dom"/>
</dbReference>
<dbReference type="KEGG" id="wma:WM2015_2598"/>
<dbReference type="AlphaFoldDB" id="A0A0K0XZA7"/>
<accession>A0A0K0XZA7</accession>
<dbReference type="OrthoDB" id="9813892at2"/>
<feature type="domain" description="Photosynthesis system II assembly factor Ycf48/Hcf136-like" evidence="1">
    <location>
        <begin position="28"/>
        <end position="111"/>
    </location>
</feature>
<dbReference type="PANTHER" id="PTHR47199">
    <property type="entry name" value="PHOTOSYSTEM II STABILITY/ASSEMBLY FACTOR HCF136, CHLOROPLASTIC"/>
    <property type="match status" value="1"/>
</dbReference>
<dbReference type="InterPro" id="IPR015943">
    <property type="entry name" value="WD40/YVTN_repeat-like_dom_sf"/>
</dbReference>
<evidence type="ECO:0000313" key="2">
    <source>
        <dbReference type="EMBL" id="AKS42956.1"/>
    </source>
</evidence>
<dbReference type="Pfam" id="PF14870">
    <property type="entry name" value="PSII_BNR"/>
    <property type="match status" value="1"/>
</dbReference>
<name>A0A0K0XZA7_9GAMM</name>
<dbReference type="Gene3D" id="2.130.10.10">
    <property type="entry name" value="YVTN repeat-like/Quinoprotein amine dehydrogenase"/>
    <property type="match status" value="1"/>
</dbReference>
<organism evidence="2 3">
    <name type="scientific">Wenzhouxiangella marina</name>
    <dbReference type="NCBI Taxonomy" id="1579979"/>
    <lineage>
        <taxon>Bacteria</taxon>
        <taxon>Pseudomonadati</taxon>
        <taxon>Pseudomonadota</taxon>
        <taxon>Gammaproteobacteria</taxon>
        <taxon>Chromatiales</taxon>
        <taxon>Wenzhouxiangellaceae</taxon>
        <taxon>Wenzhouxiangella</taxon>
    </lineage>
</organism>
<sequence length="358" mass="39228">MISRILPLAILLLVLPAAVSAQSAEPQPAEQARLVASSLLLDVTRAGQRFVAVGERGHVLLSSDGDAWEQAESVPTRATLTRVTFAGGRLWAVGHDSVIIHSRDMGRSWTLQNFEPDWEKPLLDVHFFDANRGVAIGAYGLYMRTDNAGEDWEVFDMADLVTSEAIDWEEAAQAAAELDSREGNDEMLGLDDELYDPAADFDRGCYEFMECHLNAFLDLGDGRWMIAAERGYGFRTVDGGENWESFRFPYPGSMFGLLDIGDGSVLAFGLRGNVQLSNDFGSSWALLDSPLESTLMGGDMSPEGRPFMVGAGAARLSYDPRSQRFEYEEDRLGSTYAAVLFLDDGSKIIVGEDGVSHD</sequence>
<keyword evidence="3" id="KW-1185">Reference proteome</keyword>
<evidence type="ECO:0000259" key="1">
    <source>
        <dbReference type="Pfam" id="PF14870"/>
    </source>
</evidence>
<dbReference type="PATRIC" id="fig|1579979.3.peg.2654"/>
<dbReference type="RefSeq" id="WP_049726478.1">
    <property type="nucleotide sequence ID" value="NZ_CP012154.1"/>
</dbReference>
<reference evidence="2 3" key="1">
    <citation type="submission" date="2015-07" db="EMBL/GenBank/DDBJ databases">
        <authorList>
            <person name="Noorani M."/>
        </authorList>
    </citation>
    <scope>NUCLEOTIDE SEQUENCE [LARGE SCALE GENOMIC DNA]</scope>
    <source>
        <strain evidence="2 3">KCTC 42284</strain>
    </source>
</reference>
<proteinExistence type="predicted"/>
<dbReference type="SUPFAM" id="SSF50939">
    <property type="entry name" value="Sialidases"/>
    <property type="match status" value="1"/>
</dbReference>